<dbReference type="Proteomes" id="UP001240643">
    <property type="component" value="Unassembled WGS sequence"/>
</dbReference>
<organism evidence="2 3">
    <name type="scientific">Mycoplasmoides fastidiosum</name>
    <dbReference type="NCBI Taxonomy" id="92758"/>
    <lineage>
        <taxon>Bacteria</taxon>
        <taxon>Bacillati</taxon>
        <taxon>Mycoplasmatota</taxon>
        <taxon>Mycoplasmoidales</taxon>
        <taxon>Mycoplasmoidaceae</taxon>
        <taxon>Mycoplasmoides</taxon>
    </lineage>
</organism>
<keyword evidence="1" id="KW-1133">Transmembrane helix</keyword>
<keyword evidence="1" id="KW-0812">Transmembrane</keyword>
<sequence length="35" mass="4129">MKVAWKYTRKEIILLILSVIFTSLLEAVSSFFQRP</sequence>
<evidence type="ECO:0000313" key="2">
    <source>
        <dbReference type="EMBL" id="MDQ0514170.1"/>
    </source>
</evidence>
<proteinExistence type="predicted"/>
<gene>
    <name evidence="2" type="ORF">J2Z62_000608</name>
</gene>
<evidence type="ECO:0008006" key="4">
    <source>
        <dbReference type="Google" id="ProtNLM"/>
    </source>
</evidence>
<keyword evidence="3" id="KW-1185">Reference proteome</keyword>
<protein>
    <recommendedName>
        <fullName evidence="4">ABC transporter permease</fullName>
    </recommendedName>
</protein>
<name>A0ABU0M003_9BACT</name>
<reference evidence="2" key="1">
    <citation type="submission" date="2023-07" db="EMBL/GenBank/DDBJ databases">
        <title>Genomic Encyclopedia of Type Strains, Phase IV (KMG-IV): sequencing the most valuable type-strain genomes for metagenomic binning, comparative biology and taxonomic classification.</title>
        <authorList>
            <person name="Goeker M."/>
        </authorList>
    </citation>
    <scope>NUCLEOTIDE SEQUENCE [LARGE SCALE GENOMIC DNA]</scope>
    <source>
        <strain evidence="2">DSM 21204</strain>
    </source>
</reference>
<comment type="caution">
    <text evidence="2">The sequence shown here is derived from an EMBL/GenBank/DDBJ whole genome shotgun (WGS) entry which is preliminary data.</text>
</comment>
<dbReference type="EMBL" id="JAUSWO010000001">
    <property type="protein sequence ID" value="MDQ0514170.1"/>
    <property type="molecule type" value="Genomic_DNA"/>
</dbReference>
<evidence type="ECO:0000313" key="3">
    <source>
        <dbReference type="Proteomes" id="UP001240643"/>
    </source>
</evidence>
<evidence type="ECO:0000256" key="1">
    <source>
        <dbReference type="SAM" id="Phobius"/>
    </source>
</evidence>
<keyword evidence="1" id="KW-0472">Membrane</keyword>
<accession>A0ABU0M003</accession>
<feature type="transmembrane region" description="Helical" evidence="1">
    <location>
        <begin position="12"/>
        <end position="32"/>
    </location>
</feature>